<proteinExistence type="predicted"/>
<accession>A0AAD9P0C0</accession>
<feature type="region of interest" description="Disordered" evidence="6">
    <location>
        <begin position="1"/>
        <end position="33"/>
    </location>
</feature>
<evidence type="ECO:0000256" key="5">
    <source>
        <dbReference type="ARBA" id="ARBA00023136"/>
    </source>
</evidence>
<comment type="caution">
    <text evidence="9">The sequence shown here is derived from an EMBL/GenBank/DDBJ whole genome shotgun (WGS) entry which is preliminary data.</text>
</comment>
<keyword evidence="10" id="KW-1185">Reference proteome</keyword>
<organism evidence="9 10">
    <name type="scientific">Ridgeia piscesae</name>
    <name type="common">Tubeworm</name>
    <dbReference type="NCBI Taxonomy" id="27915"/>
    <lineage>
        <taxon>Eukaryota</taxon>
        <taxon>Metazoa</taxon>
        <taxon>Spiralia</taxon>
        <taxon>Lophotrochozoa</taxon>
        <taxon>Annelida</taxon>
        <taxon>Polychaeta</taxon>
        <taxon>Sedentaria</taxon>
        <taxon>Canalipalpata</taxon>
        <taxon>Sabellida</taxon>
        <taxon>Siboglinidae</taxon>
        <taxon>Ridgeia</taxon>
    </lineage>
</organism>
<reference evidence="9" key="1">
    <citation type="journal article" date="2023" name="Mol. Biol. Evol.">
        <title>Third-Generation Sequencing Reveals the Adaptive Role of the Epigenome in Three Deep-Sea Polychaetes.</title>
        <authorList>
            <person name="Perez M."/>
            <person name="Aroh O."/>
            <person name="Sun Y."/>
            <person name="Lan Y."/>
            <person name="Juniper S.K."/>
            <person name="Young C.R."/>
            <person name="Angers B."/>
            <person name="Qian P.Y."/>
        </authorList>
    </citation>
    <scope>NUCLEOTIDE SEQUENCE</scope>
    <source>
        <strain evidence="9">R07B-5</strain>
    </source>
</reference>
<feature type="transmembrane region" description="Helical" evidence="7">
    <location>
        <begin position="89"/>
        <end position="110"/>
    </location>
</feature>
<evidence type="ECO:0000256" key="4">
    <source>
        <dbReference type="ARBA" id="ARBA00022989"/>
    </source>
</evidence>
<dbReference type="InterPro" id="IPR020846">
    <property type="entry name" value="MFS_dom"/>
</dbReference>
<dbReference type="InterPro" id="IPR005828">
    <property type="entry name" value="MFS_sugar_transport-like"/>
</dbReference>
<dbReference type="AlphaFoldDB" id="A0AAD9P0C0"/>
<dbReference type="PANTHER" id="PTHR48020">
    <property type="entry name" value="PROTON MYO-INOSITOL COTRANSPORTER"/>
    <property type="match status" value="1"/>
</dbReference>
<dbReference type="PROSITE" id="PS50850">
    <property type="entry name" value="MFS"/>
    <property type="match status" value="1"/>
</dbReference>
<dbReference type="Pfam" id="PF00083">
    <property type="entry name" value="Sugar_tr"/>
    <property type="match status" value="1"/>
</dbReference>
<evidence type="ECO:0000259" key="8">
    <source>
        <dbReference type="PROSITE" id="PS50850"/>
    </source>
</evidence>
<dbReference type="PANTHER" id="PTHR48020:SF12">
    <property type="entry name" value="PROTON MYO-INOSITOL COTRANSPORTER"/>
    <property type="match status" value="1"/>
</dbReference>
<feature type="domain" description="Major facilitator superfamily (MFS) profile" evidence="8">
    <location>
        <begin position="56"/>
        <end position="171"/>
    </location>
</feature>
<dbReference type="GO" id="GO:0016324">
    <property type="term" value="C:apical plasma membrane"/>
    <property type="evidence" value="ECO:0007669"/>
    <property type="project" value="TreeGrafter"/>
</dbReference>
<dbReference type="InterPro" id="IPR050814">
    <property type="entry name" value="Myo-inositol_Transporter"/>
</dbReference>
<keyword evidence="3 7" id="KW-0812">Transmembrane</keyword>
<dbReference type="EMBL" id="JAODUO010000222">
    <property type="protein sequence ID" value="KAK2185813.1"/>
    <property type="molecule type" value="Genomic_DNA"/>
</dbReference>
<evidence type="ECO:0000256" key="3">
    <source>
        <dbReference type="ARBA" id="ARBA00022692"/>
    </source>
</evidence>
<dbReference type="InterPro" id="IPR036259">
    <property type="entry name" value="MFS_trans_sf"/>
</dbReference>
<evidence type="ECO:0000256" key="1">
    <source>
        <dbReference type="ARBA" id="ARBA00004141"/>
    </source>
</evidence>
<evidence type="ECO:0000313" key="10">
    <source>
        <dbReference type="Proteomes" id="UP001209878"/>
    </source>
</evidence>
<dbReference type="Proteomes" id="UP001209878">
    <property type="component" value="Unassembled WGS sequence"/>
</dbReference>
<keyword evidence="2" id="KW-0813">Transport</keyword>
<keyword evidence="4 7" id="KW-1133">Transmembrane helix</keyword>
<comment type="subcellular location">
    <subcellularLocation>
        <location evidence="1">Membrane</location>
        <topology evidence="1">Multi-pass membrane protein</topology>
    </subcellularLocation>
</comment>
<dbReference type="GO" id="GO:0005366">
    <property type="term" value="F:myo-inositol:proton symporter activity"/>
    <property type="evidence" value="ECO:0007669"/>
    <property type="project" value="TreeGrafter"/>
</dbReference>
<sequence>MQRGPKQGDGETASSPRAPGSNPPTPVSQPGYDESTTLRIDQLQTRPTTPRFVYVLTVFSAMGGFLFGYDTGVISGAMILLRDTFLLSYVWQELVVSVTIAAAAVFALIGGSLNDTIGRKPVVLVASLIFTAGSLCLACATDRYLLLFGRFLVGAGIDSNTSKGPSNMTGH</sequence>
<dbReference type="SUPFAM" id="SSF103473">
    <property type="entry name" value="MFS general substrate transporter"/>
    <property type="match status" value="1"/>
</dbReference>
<protein>
    <recommendedName>
        <fullName evidence="8">Major facilitator superfamily (MFS) profile domain-containing protein</fullName>
    </recommendedName>
</protein>
<evidence type="ECO:0000256" key="7">
    <source>
        <dbReference type="SAM" id="Phobius"/>
    </source>
</evidence>
<keyword evidence="5 7" id="KW-0472">Membrane</keyword>
<feature type="transmembrane region" description="Helical" evidence="7">
    <location>
        <begin position="52"/>
        <end position="69"/>
    </location>
</feature>
<evidence type="ECO:0000256" key="2">
    <source>
        <dbReference type="ARBA" id="ARBA00022448"/>
    </source>
</evidence>
<dbReference type="PRINTS" id="PR00171">
    <property type="entry name" value="SUGRTRNSPORT"/>
</dbReference>
<evidence type="ECO:0000256" key="6">
    <source>
        <dbReference type="SAM" id="MobiDB-lite"/>
    </source>
</evidence>
<dbReference type="InterPro" id="IPR003663">
    <property type="entry name" value="Sugar/inositol_transpt"/>
</dbReference>
<name>A0AAD9P0C0_RIDPI</name>
<feature type="transmembrane region" description="Helical" evidence="7">
    <location>
        <begin position="122"/>
        <end position="146"/>
    </location>
</feature>
<gene>
    <name evidence="9" type="ORF">NP493_222g05049</name>
</gene>
<dbReference type="Gene3D" id="1.20.1250.20">
    <property type="entry name" value="MFS general substrate transporter like domains"/>
    <property type="match status" value="1"/>
</dbReference>
<evidence type="ECO:0000313" key="9">
    <source>
        <dbReference type="EMBL" id="KAK2185813.1"/>
    </source>
</evidence>